<reference evidence="1 2" key="1">
    <citation type="submission" date="2019-04" db="EMBL/GenBank/DDBJ databases">
        <title>Azoarcus rhizosphaerae sp. nov. isolated from rhizosphere of Ficus religiosa.</title>
        <authorList>
            <person name="Lin S.-Y."/>
            <person name="Hameed A."/>
            <person name="Hsu Y.-H."/>
            <person name="Young C.-C."/>
        </authorList>
    </citation>
    <scope>NUCLEOTIDE SEQUENCE [LARGE SCALE GENOMIC DNA]</scope>
    <source>
        <strain evidence="1 2">CC-YHH848</strain>
    </source>
</reference>
<dbReference type="InterPro" id="IPR036286">
    <property type="entry name" value="LexA/Signal_pep-like_sf"/>
</dbReference>
<evidence type="ECO:0008006" key="3">
    <source>
        <dbReference type="Google" id="ProtNLM"/>
    </source>
</evidence>
<dbReference type="EMBL" id="SSOD01000001">
    <property type="protein sequence ID" value="THF65154.1"/>
    <property type="molecule type" value="Genomic_DNA"/>
</dbReference>
<protein>
    <recommendedName>
        <fullName evidence="3">Peptidase S24/S26A/S26B/S26C domain-containing protein</fullName>
    </recommendedName>
</protein>
<dbReference type="AlphaFoldDB" id="A0A4S4B0J5"/>
<comment type="caution">
    <text evidence="1">The sequence shown here is derived from an EMBL/GenBank/DDBJ whole genome shotgun (WGS) entry which is preliminary data.</text>
</comment>
<gene>
    <name evidence="1" type="ORF">E6O51_00695</name>
</gene>
<evidence type="ECO:0000313" key="2">
    <source>
        <dbReference type="Proteomes" id="UP000307956"/>
    </source>
</evidence>
<organism evidence="1 2">
    <name type="scientific">Pseudothauera rhizosphaerae</name>
    <dbReference type="NCBI Taxonomy" id="2565932"/>
    <lineage>
        <taxon>Bacteria</taxon>
        <taxon>Pseudomonadati</taxon>
        <taxon>Pseudomonadota</taxon>
        <taxon>Betaproteobacteria</taxon>
        <taxon>Rhodocyclales</taxon>
        <taxon>Zoogloeaceae</taxon>
        <taxon>Pseudothauera</taxon>
    </lineage>
</organism>
<sequence length="231" mass="25446">MEIAQIRRLRLRQWIDEDPCSKGNVTSWCNHYSQFSFRDADDSPISPTYIRQIVPKRSAPTRNLGEKAARRLERIGGKEAGWLDRLDDGTPAAAAAAEDARGAVRTFRTAPVAAHGLPVLAAEEIVQGGGELPERFIWEAEDDMMPGGIVPAPRGQWVVLDATVECEPGDVVLVRIGRQRPLLRRITGMGSARQLVTNAGGEPARPVTADCTILAVALYSHPRPLERRRRI</sequence>
<proteinExistence type="predicted"/>
<accession>A0A4S4B0J5</accession>
<keyword evidence="2" id="KW-1185">Reference proteome</keyword>
<dbReference type="RefSeq" id="WP_136383047.1">
    <property type="nucleotide sequence ID" value="NZ_SSOD01000001.1"/>
</dbReference>
<dbReference type="OrthoDB" id="8685853at2"/>
<evidence type="ECO:0000313" key="1">
    <source>
        <dbReference type="EMBL" id="THF65154.1"/>
    </source>
</evidence>
<dbReference type="SUPFAM" id="SSF51306">
    <property type="entry name" value="LexA/Signal peptidase"/>
    <property type="match status" value="1"/>
</dbReference>
<name>A0A4S4B0J5_9RHOO</name>
<dbReference type="Proteomes" id="UP000307956">
    <property type="component" value="Unassembled WGS sequence"/>
</dbReference>